<dbReference type="AlphaFoldDB" id="A0A4V3CSS9"/>
<name>A0A4V3CSS9_9FLAO</name>
<comment type="caution">
    <text evidence="1">The sequence shown here is derived from an EMBL/GenBank/DDBJ whole genome shotgun (WGS) entry which is preliminary data.</text>
</comment>
<accession>A0A4V3CSS9</accession>
<feature type="non-terminal residue" evidence="1">
    <location>
        <position position="1"/>
    </location>
</feature>
<sequence length="29" mass="3223">AIGERYPTGVYNVVVSQDGNAKSLRMIKR</sequence>
<reference evidence="1 2" key="1">
    <citation type="submission" date="2019-03" db="EMBL/GenBank/DDBJ databases">
        <title>Genomic Encyclopedia of Archaeal and Bacterial Type Strains, Phase II (KMG-II): from individual species to whole genera.</title>
        <authorList>
            <person name="Goeker M."/>
        </authorList>
    </citation>
    <scope>NUCLEOTIDE SEQUENCE [LARGE SCALE GENOMIC DNA]</scope>
    <source>
        <strain evidence="1 2">DSM 25687</strain>
    </source>
</reference>
<dbReference type="Proteomes" id="UP000295260">
    <property type="component" value="Unassembled WGS sequence"/>
</dbReference>
<organism evidence="1 2">
    <name type="scientific">Flavobacterium dankookense</name>
    <dbReference type="NCBI Taxonomy" id="706186"/>
    <lineage>
        <taxon>Bacteria</taxon>
        <taxon>Pseudomonadati</taxon>
        <taxon>Bacteroidota</taxon>
        <taxon>Flavobacteriia</taxon>
        <taxon>Flavobacteriales</taxon>
        <taxon>Flavobacteriaceae</taxon>
        <taxon>Flavobacterium</taxon>
    </lineage>
</organism>
<dbReference type="EMBL" id="SNXR01000002">
    <property type="protein sequence ID" value="TDP61761.1"/>
    <property type="molecule type" value="Genomic_DNA"/>
</dbReference>
<evidence type="ECO:0000313" key="2">
    <source>
        <dbReference type="Proteomes" id="UP000295260"/>
    </source>
</evidence>
<keyword evidence="2" id="KW-1185">Reference proteome</keyword>
<protein>
    <submittedName>
        <fullName evidence="1">Uncharacterized protein</fullName>
    </submittedName>
</protein>
<proteinExistence type="predicted"/>
<evidence type="ECO:0000313" key="1">
    <source>
        <dbReference type="EMBL" id="TDP61761.1"/>
    </source>
</evidence>
<gene>
    <name evidence="1" type="ORF">BC748_0177</name>
</gene>